<dbReference type="AlphaFoldDB" id="A0A6A3D7U0"/>
<dbReference type="GO" id="GO:0004672">
    <property type="term" value="F:protein kinase activity"/>
    <property type="evidence" value="ECO:0007669"/>
    <property type="project" value="InterPro"/>
</dbReference>
<dbReference type="Proteomes" id="UP000436088">
    <property type="component" value="Unassembled WGS sequence"/>
</dbReference>
<sequence>MGDAIEASVNHPLTLRGPIELSLTRLYGSLFVSLGIFKCRSEENRCSASECVMIAQQVLQNQSNLEVKHPKNLQDPRQLVLKATRVWGVVKKGKKGGDDMVAPLESTLAAELSCFKSSWKNFSLSELEEATDNFRKGGYAEVYEGQLKTGIYVAVKRLMNGPPDKMTIDFLFELGIIVHVDHPNIAKMIGNGVVGGMHLVLQLFQILAFQSGYLINGLIIPSPKLKAHLVTFLPKLFMHSIVDEKTDVYAFGVLLLELITGRQAVDSSHRSLVIWKIKSRSSSIQLLGMTMT</sequence>
<dbReference type="Gene3D" id="1.10.510.10">
    <property type="entry name" value="Transferase(Phosphotransferase) domain 1"/>
    <property type="match status" value="1"/>
</dbReference>
<dbReference type="InterPro" id="IPR011009">
    <property type="entry name" value="Kinase-like_dom_sf"/>
</dbReference>
<accession>A0A6A3D7U0</accession>
<dbReference type="EMBL" id="VEPZ02000023">
    <property type="protein sequence ID" value="KAE8736008.1"/>
    <property type="molecule type" value="Genomic_DNA"/>
</dbReference>
<comment type="caution">
    <text evidence="2">The sequence shown here is derived from an EMBL/GenBank/DDBJ whole genome shotgun (WGS) entry which is preliminary data.</text>
</comment>
<keyword evidence="3" id="KW-1185">Reference proteome</keyword>
<dbReference type="PANTHER" id="PTHR47987:SF13">
    <property type="entry name" value="RECEPTOR-LIKE CYTOSOLIC SERINE_THREONINE-PROTEIN KINASE RBK2"/>
    <property type="match status" value="1"/>
</dbReference>
<dbReference type="Pfam" id="PF07714">
    <property type="entry name" value="PK_Tyr_Ser-Thr"/>
    <property type="match status" value="1"/>
</dbReference>
<name>A0A6A3D7U0_HIBSY</name>
<evidence type="ECO:0000313" key="2">
    <source>
        <dbReference type="EMBL" id="KAE8736008.1"/>
    </source>
</evidence>
<dbReference type="Gene3D" id="3.30.200.20">
    <property type="entry name" value="Phosphorylase Kinase, domain 1"/>
    <property type="match status" value="1"/>
</dbReference>
<organism evidence="2 3">
    <name type="scientific">Hibiscus syriacus</name>
    <name type="common">Rose of Sharon</name>
    <dbReference type="NCBI Taxonomy" id="106335"/>
    <lineage>
        <taxon>Eukaryota</taxon>
        <taxon>Viridiplantae</taxon>
        <taxon>Streptophyta</taxon>
        <taxon>Embryophyta</taxon>
        <taxon>Tracheophyta</taxon>
        <taxon>Spermatophyta</taxon>
        <taxon>Magnoliopsida</taxon>
        <taxon>eudicotyledons</taxon>
        <taxon>Gunneridae</taxon>
        <taxon>Pentapetalae</taxon>
        <taxon>rosids</taxon>
        <taxon>malvids</taxon>
        <taxon>Malvales</taxon>
        <taxon>Malvaceae</taxon>
        <taxon>Malvoideae</taxon>
        <taxon>Hibiscus</taxon>
    </lineage>
</organism>
<gene>
    <name evidence="2" type="ORF">F3Y22_tig00000218pilonHSYRG00155</name>
</gene>
<dbReference type="SUPFAM" id="SSF56112">
    <property type="entry name" value="Protein kinase-like (PK-like)"/>
    <property type="match status" value="1"/>
</dbReference>
<evidence type="ECO:0000259" key="1">
    <source>
        <dbReference type="Pfam" id="PF07714"/>
    </source>
</evidence>
<reference evidence="2" key="1">
    <citation type="submission" date="2019-09" db="EMBL/GenBank/DDBJ databases">
        <title>Draft genome information of white flower Hibiscus syriacus.</title>
        <authorList>
            <person name="Kim Y.-M."/>
        </authorList>
    </citation>
    <scope>NUCLEOTIDE SEQUENCE [LARGE SCALE GENOMIC DNA]</scope>
    <source>
        <strain evidence="2">YM2019G1</strain>
    </source>
</reference>
<dbReference type="InterPro" id="IPR046958">
    <property type="entry name" value="RBK1/2/STUNTED"/>
</dbReference>
<protein>
    <recommendedName>
        <fullName evidence="1">Serine-threonine/tyrosine-protein kinase catalytic domain-containing protein</fullName>
    </recommendedName>
</protein>
<dbReference type="InterPro" id="IPR001245">
    <property type="entry name" value="Ser-Thr/Tyr_kinase_cat_dom"/>
</dbReference>
<feature type="domain" description="Serine-threonine/tyrosine-protein kinase catalytic" evidence="1">
    <location>
        <begin position="134"/>
        <end position="200"/>
    </location>
</feature>
<proteinExistence type="predicted"/>
<dbReference type="PANTHER" id="PTHR47987">
    <property type="entry name" value="OS08G0249100 PROTEIN"/>
    <property type="match status" value="1"/>
</dbReference>
<evidence type="ECO:0000313" key="3">
    <source>
        <dbReference type="Proteomes" id="UP000436088"/>
    </source>
</evidence>